<reference evidence="10 11" key="1">
    <citation type="journal article" date="2007" name="Science">
        <title>Sea anemone genome reveals ancestral eumetazoan gene repertoire and genomic organization.</title>
        <authorList>
            <person name="Putnam N.H."/>
            <person name="Srivastava M."/>
            <person name="Hellsten U."/>
            <person name="Dirks B."/>
            <person name="Chapman J."/>
            <person name="Salamov A."/>
            <person name="Terry A."/>
            <person name="Shapiro H."/>
            <person name="Lindquist E."/>
            <person name="Kapitonov V.V."/>
            <person name="Jurka J."/>
            <person name="Genikhovich G."/>
            <person name="Grigoriev I.V."/>
            <person name="Lucas S.M."/>
            <person name="Steele R.E."/>
            <person name="Finnerty J.R."/>
            <person name="Technau U."/>
            <person name="Martindale M.Q."/>
            <person name="Rokhsar D.S."/>
        </authorList>
    </citation>
    <scope>NUCLEOTIDE SEQUENCE [LARGE SCALE GENOMIC DNA]</scope>
    <source>
        <strain evidence="11">CH2 X CH6</strain>
    </source>
</reference>
<dbReference type="STRING" id="45351.A7RJU9"/>
<dbReference type="EMBL" id="DS469514">
    <property type="protein sequence ID" value="EDO48338.1"/>
    <property type="molecule type" value="Genomic_DNA"/>
</dbReference>
<keyword evidence="3" id="KW-0964">Secreted</keyword>
<keyword evidence="11" id="KW-1185">Reference proteome</keyword>
<evidence type="ECO:0000256" key="9">
    <source>
        <dbReference type="ARBA" id="ARBA00023157"/>
    </source>
</evidence>
<evidence type="ECO:0000256" key="2">
    <source>
        <dbReference type="ARBA" id="ARBA00004613"/>
    </source>
</evidence>
<evidence type="ECO:0000256" key="5">
    <source>
        <dbReference type="ARBA" id="ARBA00022729"/>
    </source>
</evidence>
<dbReference type="Proteomes" id="UP000001593">
    <property type="component" value="Unassembled WGS sequence"/>
</dbReference>
<keyword evidence="4" id="KW-0812">Transmembrane</keyword>
<evidence type="ECO:0000313" key="10">
    <source>
        <dbReference type="EMBL" id="EDO48338.1"/>
    </source>
</evidence>
<evidence type="ECO:0000256" key="3">
    <source>
        <dbReference type="ARBA" id="ARBA00022525"/>
    </source>
</evidence>
<comment type="subcellular location">
    <subcellularLocation>
        <location evidence="1">Membrane</location>
        <topology evidence="1">Single-pass membrane protein</topology>
    </subcellularLocation>
    <subcellularLocation>
        <location evidence="2">Secreted</location>
    </subcellularLocation>
</comment>
<evidence type="ECO:0000256" key="7">
    <source>
        <dbReference type="ARBA" id="ARBA00022989"/>
    </source>
</evidence>
<keyword evidence="9" id="KW-1015">Disulfide bond</keyword>
<proteinExistence type="predicted"/>
<dbReference type="Gene3D" id="2.20.100.10">
    <property type="entry name" value="Thrombospondin type-1 (TSP1) repeat"/>
    <property type="match status" value="2"/>
</dbReference>
<dbReference type="InterPro" id="IPR000884">
    <property type="entry name" value="TSP1_rpt"/>
</dbReference>
<dbReference type="eggNOG" id="KOG3611">
    <property type="taxonomic scope" value="Eukaryota"/>
</dbReference>
<keyword evidence="8" id="KW-0472">Membrane</keyword>
<dbReference type="HOGENOM" id="CLU_047129_1_0_1"/>
<evidence type="ECO:0000256" key="1">
    <source>
        <dbReference type="ARBA" id="ARBA00004167"/>
    </source>
</evidence>
<evidence type="ECO:0000256" key="6">
    <source>
        <dbReference type="ARBA" id="ARBA00022737"/>
    </source>
</evidence>
<evidence type="ECO:0000313" key="11">
    <source>
        <dbReference type="Proteomes" id="UP000001593"/>
    </source>
</evidence>
<dbReference type="GO" id="GO:0016020">
    <property type="term" value="C:membrane"/>
    <property type="evidence" value="ECO:0007669"/>
    <property type="project" value="UniProtKB-SubCell"/>
</dbReference>
<dbReference type="PRINTS" id="PR01705">
    <property type="entry name" value="TSP1REPEAT"/>
</dbReference>
<evidence type="ECO:0000256" key="4">
    <source>
        <dbReference type="ARBA" id="ARBA00022692"/>
    </source>
</evidence>
<accession>A7RJU9</accession>
<dbReference type="SUPFAM" id="SSF82895">
    <property type="entry name" value="TSP-1 type 1 repeat"/>
    <property type="match status" value="2"/>
</dbReference>
<protein>
    <submittedName>
        <fullName evidence="10">Uncharacterized protein</fullName>
    </submittedName>
</protein>
<keyword evidence="5" id="KW-0732">Signal</keyword>
<dbReference type="FunFam" id="2.20.100.10:FF:000007">
    <property type="entry name" value="Thrombospondin 1"/>
    <property type="match status" value="1"/>
</dbReference>
<organism evidence="10 11">
    <name type="scientific">Nematostella vectensis</name>
    <name type="common">Starlet sea anemone</name>
    <dbReference type="NCBI Taxonomy" id="45351"/>
    <lineage>
        <taxon>Eukaryota</taxon>
        <taxon>Metazoa</taxon>
        <taxon>Cnidaria</taxon>
        <taxon>Anthozoa</taxon>
        <taxon>Hexacorallia</taxon>
        <taxon>Actiniaria</taxon>
        <taxon>Edwardsiidae</taxon>
        <taxon>Nematostella</taxon>
    </lineage>
</organism>
<dbReference type="OMA" id="ETANCYS"/>
<dbReference type="InParanoid" id="A7RJU9"/>
<name>A7RJU9_NEMVE</name>
<dbReference type="InterPro" id="IPR036383">
    <property type="entry name" value="TSP1_rpt_sf"/>
</dbReference>
<dbReference type="PROSITE" id="PS51257">
    <property type="entry name" value="PROKAR_LIPOPROTEIN"/>
    <property type="match status" value="1"/>
</dbReference>
<dbReference type="AlphaFoldDB" id="A7RJU9"/>
<dbReference type="PANTHER" id="PTHR22906:SF43">
    <property type="entry name" value="PROPERDIN"/>
    <property type="match status" value="1"/>
</dbReference>
<dbReference type="Pfam" id="PF00090">
    <property type="entry name" value="TSP_1"/>
    <property type="match status" value="2"/>
</dbReference>
<dbReference type="InterPro" id="IPR052065">
    <property type="entry name" value="Compl_asym_regulator"/>
</dbReference>
<dbReference type="SMART" id="SM00209">
    <property type="entry name" value="TSP1"/>
    <property type="match status" value="2"/>
</dbReference>
<dbReference type="PhylomeDB" id="A7RJU9"/>
<evidence type="ECO:0000256" key="8">
    <source>
        <dbReference type="ARBA" id="ARBA00023136"/>
    </source>
</evidence>
<feature type="non-terminal residue" evidence="10">
    <location>
        <position position="118"/>
    </location>
</feature>
<gene>
    <name evidence="10" type="ORF">NEMVEDRAFT_v1g84016</name>
</gene>
<dbReference type="PANTHER" id="PTHR22906">
    <property type="entry name" value="PROPERDIN"/>
    <property type="match status" value="1"/>
</dbReference>
<sequence>MLRSDGNWSVWGAWSACSVTCGSGQKTRRRACNNPAPSNGGQQCLGDDVESGSCMTTVACPVVDGGWSEYGPWSVCSKSCGGGERYRERTCTNPSPVNGGKTCDGIGMQSETCNAHAC</sequence>
<keyword evidence="7" id="KW-1133">Transmembrane helix</keyword>
<dbReference type="FunFam" id="2.20.100.10:FF:000002">
    <property type="entry name" value="Unc-5 netrin receptor C"/>
    <property type="match status" value="1"/>
</dbReference>
<dbReference type="PROSITE" id="PS50092">
    <property type="entry name" value="TSP1"/>
    <property type="match status" value="2"/>
</dbReference>
<keyword evidence="6" id="KW-0677">Repeat</keyword>